<evidence type="ECO:0000313" key="2">
    <source>
        <dbReference type="Proteomes" id="UP000197781"/>
    </source>
</evidence>
<protein>
    <submittedName>
        <fullName evidence="1">Dipeptidase</fullName>
    </submittedName>
</protein>
<accession>A0A220MI37</accession>
<dbReference type="KEGG" id="bfm:BP422_12355"/>
<evidence type="ECO:0000313" key="1">
    <source>
        <dbReference type="EMBL" id="ASJ54270.1"/>
    </source>
</evidence>
<dbReference type="Gene3D" id="3.20.20.140">
    <property type="entry name" value="Metal-dependent hydrolases"/>
    <property type="match status" value="1"/>
</dbReference>
<dbReference type="InterPro" id="IPR032466">
    <property type="entry name" value="Metal_Hydrolase"/>
</dbReference>
<dbReference type="SUPFAM" id="SSF51556">
    <property type="entry name" value="Metallo-dependent hydrolases"/>
    <property type="match status" value="1"/>
</dbReference>
<organism evidence="1 2">
    <name type="scientific">Brevibacillus formosus</name>
    <dbReference type="NCBI Taxonomy" id="54913"/>
    <lineage>
        <taxon>Bacteria</taxon>
        <taxon>Bacillati</taxon>
        <taxon>Bacillota</taxon>
        <taxon>Bacilli</taxon>
        <taxon>Bacillales</taxon>
        <taxon>Paenibacillaceae</taxon>
        <taxon>Brevibacillus</taxon>
    </lineage>
</organism>
<dbReference type="InterPro" id="IPR008257">
    <property type="entry name" value="Pept_M19"/>
</dbReference>
<dbReference type="CDD" id="cd01301">
    <property type="entry name" value="rDP_like"/>
    <property type="match status" value="1"/>
</dbReference>
<dbReference type="GO" id="GO:0006508">
    <property type="term" value="P:proteolysis"/>
    <property type="evidence" value="ECO:0007669"/>
    <property type="project" value="InterPro"/>
</dbReference>
<dbReference type="Proteomes" id="UP000197781">
    <property type="component" value="Chromosome"/>
</dbReference>
<dbReference type="GO" id="GO:0070573">
    <property type="term" value="F:metallodipeptidase activity"/>
    <property type="evidence" value="ECO:0007669"/>
    <property type="project" value="InterPro"/>
</dbReference>
<gene>
    <name evidence="1" type="ORF">BP422_12355</name>
</gene>
<dbReference type="PANTHER" id="PTHR10443">
    <property type="entry name" value="MICROSOMAL DIPEPTIDASE"/>
    <property type="match status" value="1"/>
</dbReference>
<dbReference type="AlphaFoldDB" id="A0A220MI37"/>
<name>A0A220MI37_9BACL</name>
<dbReference type="RefSeq" id="WP_088908048.1">
    <property type="nucleotide sequence ID" value="NZ_CP018145.1"/>
</dbReference>
<dbReference type="PANTHER" id="PTHR10443:SF12">
    <property type="entry name" value="DIPEPTIDASE"/>
    <property type="match status" value="1"/>
</dbReference>
<dbReference type="PROSITE" id="PS51365">
    <property type="entry name" value="RENAL_DIPEPTIDASE_2"/>
    <property type="match status" value="1"/>
</dbReference>
<dbReference type="Pfam" id="PF01244">
    <property type="entry name" value="Peptidase_M19"/>
    <property type="match status" value="1"/>
</dbReference>
<reference evidence="1 2" key="1">
    <citation type="submission" date="2016-11" db="EMBL/GenBank/DDBJ databases">
        <authorList>
            <person name="Jaros S."/>
            <person name="Januszkiewicz K."/>
            <person name="Wedrychowicz H."/>
        </authorList>
    </citation>
    <scope>NUCLEOTIDE SEQUENCE [LARGE SCALE GENOMIC DNA]</scope>
    <source>
        <strain evidence="1 2">NF2</strain>
    </source>
</reference>
<sequence>MKIFDAHCDVLCKLWQNPELDFYKEDKLLQSGFTALEKGNVDIQVLACFVPSQVPFGRRFHTVLEMIDIFYQKVASDKFRPMFTKGDLAECVLKGQKGAILFVEGAHALEESLVQLRTWFRLGVRGMTLTWNHGNALASGNGEPNPGGLTSFGREVIEEMNRLGMIIDVSHLADPGFWDVLECSKAPVIASHSNVRSLCNHSRNLTDEQIRALIANDGAIGLTFVDFFTVSEKRTVWIDDLLRHLDHICALGGVDHVGFGSDFDGITETFGDMAFAADYSQLLEALLKRYKEAEVLKFVQGNWLRVFGNVLQ</sequence>
<proteinExistence type="predicted"/>
<dbReference type="EMBL" id="CP018145">
    <property type="protein sequence ID" value="ASJ54270.1"/>
    <property type="molecule type" value="Genomic_DNA"/>
</dbReference>